<protein>
    <submittedName>
        <fullName evidence="1">Uncharacterized protein</fullName>
    </submittedName>
</protein>
<organism evidence="1 2">
    <name type="scientific">Plakobranchus ocellatus</name>
    <dbReference type="NCBI Taxonomy" id="259542"/>
    <lineage>
        <taxon>Eukaryota</taxon>
        <taxon>Metazoa</taxon>
        <taxon>Spiralia</taxon>
        <taxon>Lophotrochozoa</taxon>
        <taxon>Mollusca</taxon>
        <taxon>Gastropoda</taxon>
        <taxon>Heterobranchia</taxon>
        <taxon>Euthyneura</taxon>
        <taxon>Panpulmonata</taxon>
        <taxon>Sacoglossa</taxon>
        <taxon>Placobranchoidea</taxon>
        <taxon>Plakobranchidae</taxon>
        <taxon>Plakobranchus</taxon>
    </lineage>
</organism>
<evidence type="ECO:0000313" key="1">
    <source>
        <dbReference type="EMBL" id="GFN91978.1"/>
    </source>
</evidence>
<comment type="caution">
    <text evidence="1">The sequence shown here is derived from an EMBL/GenBank/DDBJ whole genome shotgun (WGS) entry which is preliminary data.</text>
</comment>
<reference evidence="1 2" key="1">
    <citation type="journal article" date="2021" name="Elife">
        <title>Chloroplast acquisition without the gene transfer in kleptoplastic sea slugs, Plakobranchus ocellatus.</title>
        <authorList>
            <person name="Maeda T."/>
            <person name="Takahashi S."/>
            <person name="Yoshida T."/>
            <person name="Shimamura S."/>
            <person name="Takaki Y."/>
            <person name="Nagai Y."/>
            <person name="Toyoda A."/>
            <person name="Suzuki Y."/>
            <person name="Arimoto A."/>
            <person name="Ishii H."/>
            <person name="Satoh N."/>
            <person name="Nishiyama T."/>
            <person name="Hasebe M."/>
            <person name="Maruyama T."/>
            <person name="Minagawa J."/>
            <person name="Obokata J."/>
            <person name="Shigenobu S."/>
        </authorList>
    </citation>
    <scope>NUCLEOTIDE SEQUENCE [LARGE SCALE GENOMIC DNA]</scope>
</reference>
<dbReference type="EMBL" id="BLXT01002201">
    <property type="protein sequence ID" value="GFN91978.1"/>
    <property type="molecule type" value="Genomic_DNA"/>
</dbReference>
<evidence type="ECO:0000313" key="2">
    <source>
        <dbReference type="Proteomes" id="UP000735302"/>
    </source>
</evidence>
<proteinExistence type="predicted"/>
<name>A0AAV3Z9I1_9GAST</name>
<gene>
    <name evidence="1" type="ORF">PoB_001848400</name>
</gene>
<accession>A0AAV3Z9I1</accession>
<dbReference type="Proteomes" id="UP000735302">
    <property type="component" value="Unassembled WGS sequence"/>
</dbReference>
<keyword evidence="2" id="KW-1185">Reference proteome</keyword>
<dbReference type="AlphaFoldDB" id="A0AAV3Z9I1"/>
<sequence length="109" mass="12547">MTWGRKQIKMGVEVKDVKERKRLLQSRMNNDCTLAFGDHGVQEVLIFLLSTTGLKSWWVVKTDLKNKRKWRIFNATAFSTIGRCYKPASSSGRLFKAFLNSLPKTPVHC</sequence>